<evidence type="ECO:0000313" key="1">
    <source>
        <dbReference type="EMBL" id="MDM9630999.1"/>
    </source>
</evidence>
<organism evidence="1 2">
    <name type="scientific">Robiginitalea aurantiaca</name>
    <dbReference type="NCBI Taxonomy" id="3056915"/>
    <lineage>
        <taxon>Bacteria</taxon>
        <taxon>Pseudomonadati</taxon>
        <taxon>Bacteroidota</taxon>
        <taxon>Flavobacteriia</taxon>
        <taxon>Flavobacteriales</taxon>
        <taxon>Flavobacteriaceae</taxon>
        <taxon>Robiginitalea</taxon>
    </lineage>
</organism>
<evidence type="ECO:0000313" key="2">
    <source>
        <dbReference type="Proteomes" id="UP001174839"/>
    </source>
</evidence>
<protein>
    <submittedName>
        <fullName evidence="1">DUF481 domain-containing protein</fullName>
    </submittedName>
</protein>
<accession>A0ABT7WDW1</accession>
<sequence>MYRFPEQLNWIICAELVRKVLLILPLALLFSMQLSGQHDTLWVKNGNVLYGEIKSFSSGVLKMETPYSDDDFTIDYDEVVQMSLERRCLIILKGGERLFGFIKSRDDGKVTIYSTEGTREGIDLKDVTSIQVIKDELWNRFSGYIDFGFNLTKANNQRQLNADGGISYTGYKWLMNAKISSLFANQDQVEQTERTSIDAQINRLLGDEWYVLISASYLSNTEQNLVGRYSAKVGAGKFLAITDKLLWGLATGINFNFENYTDESLNKESTELFISTRFNMFDFKDFDLDTNVDFYPSISERGRIRVDYNLNLKYDLPLDFYIKTSFQFNYDNQPPETASDFDYILTTGFGWKFN</sequence>
<gene>
    <name evidence="1" type="ORF">QU605_05940</name>
</gene>
<dbReference type="Pfam" id="PF04338">
    <property type="entry name" value="DUF481"/>
    <property type="match status" value="1"/>
</dbReference>
<comment type="caution">
    <text evidence="1">The sequence shown here is derived from an EMBL/GenBank/DDBJ whole genome shotgun (WGS) entry which is preliminary data.</text>
</comment>
<name>A0ABT7WDW1_9FLAO</name>
<dbReference type="InterPro" id="IPR007433">
    <property type="entry name" value="DUF481"/>
</dbReference>
<dbReference type="Proteomes" id="UP001174839">
    <property type="component" value="Unassembled WGS sequence"/>
</dbReference>
<proteinExistence type="predicted"/>
<dbReference type="RefSeq" id="WP_289724359.1">
    <property type="nucleotide sequence ID" value="NZ_JAUDUY010000002.1"/>
</dbReference>
<reference evidence="1" key="1">
    <citation type="submission" date="2023-06" db="EMBL/GenBank/DDBJ databases">
        <title>Robiginitalea aurantiacus sp. nov. and Algoriphagus sediminis sp. nov., isolated from coastal sediment.</title>
        <authorList>
            <person name="Zhou Z.Y."/>
            <person name="An J."/>
            <person name="Jia Y.W."/>
            <person name="Du Z.J."/>
        </authorList>
    </citation>
    <scope>NUCLEOTIDE SEQUENCE</scope>
    <source>
        <strain evidence="1">M39</strain>
    </source>
</reference>
<dbReference type="EMBL" id="JAUDUY010000002">
    <property type="protein sequence ID" value="MDM9630999.1"/>
    <property type="molecule type" value="Genomic_DNA"/>
</dbReference>
<keyword evidence="2" id="KW-1185">Reference proteome</keyword>